<comment type="caution">
    <text evidence="1">The sequence shown here is derived from an EMBL/GenBank/DDBJ whole genome shotgun (WGS) entry which is preliminary data.</text>
</comment>
<evidence type="ECO:0000313" key="2">
    <source>
        <dbReference type="Proteomes" id="UP000187158"/>
    </source>
</evidence>
<dbReference type="EMBL" id="MPVP01000578">
    <property type="protein sequence ID" value="OMC98591.1"/>
    <property type="molecule type" value="Genomic_DNA"/>
</dbReference>
<proteinExistence type="predicted"/>
<protein>
    <submittedName>
        <fullName evidence="1">Uncharacterized protein</fullName>
    </submittedName>
</protein>
<dbReference type="Proteomes" id="UP000187158">
    <property type="component" value="Unassembled WGS sequence"/>
</dbReference>
<name>A0ABX3GCI9_9BACL</name>
<keyword evidence="2" id="KW-1185">Reference proteome</keyword>
<organism evidence="1 2">
    <name type="scientific">Paenibacillus odorifer</name>
    <dbReference type="NCBI Taxonomy" id="189426"/>
    <lineage>
        <taxon>Bacteria</taxon>
        <taxon>Bacillati</taxon>
        <taxon>Bacillota</taxon>
        <taxon>Bacilli</taxon>
        <taxon>Bacillales</taxon>
        <taxon>Paenibacillaceae</taxon>
        <taxon>Paenibacillus</taxon>
    </lineage>
</organism>
<evidence type="ECO:0000313" key="1">
    <source>
        <dbReference type="EMBL" id="OMC98591.1"/>
    </source>
</evidence>
<gene>
    <name evidence="1" type="ORF">BSO21_33095</name>
</gene>
<sequence>MPLGVVNAASMVNIHYFVQVSEQVMGRFLKGSVNAQYSFNMDGRNYSGESQSNSYVLTVDEISE</sequence>
<accession>A0ABX3GCI9</accession>
<reference evidence="1 2" key="1">
    <citation type="submission" date="2016-11" db="EMBL/GenBank/DDBJ databases">
        <title>Paenibacillus species isolates.</title>
        <authorList>
            <person name="Beno S.M."/>
        </authorList>
    </citation>
    <scope>NUCLEOTIDE SEQUENCE [LARGE SCALE GENOMIC DNA]</scope>
    <source>
        <strain evidence="1 2">FSL H7-0433</strain>
    </source>
</reference>